<protein>
    <submittedName>
        <fullName evidence="1">Uncharacterized protein</fullName>
    </submittedName>
</protein>
<dbReference type="EMBL" id="QOIN01000068">
    <property type="protein sequence ID" value="RCG15206.1"/>
    <property type="molecule type" value="Genomic_DNA"/>
</dbReference>
<organism evidence="1 2">
    <name type="scientific">Streptomyces diacarni</name>
    <dbReference type="NCBI Taxonomy" id="2800381"/>
    <lineage>
        <taxon>Bacteria</taxon>
        <taxon>Bacillati</taxon>
        <taxon>Actinomycetota</taxon>
        <taxon>Actinomycetes</taxon>
        <taxon>Kitasatosporales</taxon>
        <taxon>Streptomycetaceae</taxon>
        <taxon>Streptomyces</taxon>
    </lineage>
</organism>
<evidence type="ECO:0000313" key="2">
    <source>
        <dbReference type="Proteomes" id="UP000252914"/>
    </source>
</evidence>
<dbReference type="RefSeq" id="WP_114025324.1">
    <property type="nucleotide sequence ID" value="NZ_QOIN01000068.1"/>
</dbReference>
<comment type="caution">
    <text evidence="1">The sequence shown here is derived from an EMBL/GenBank/DDBJ whole genome shotgun (WGS) entry which is preliminary data.</text>
</comment>
<reference evidence="1 2" key="1">
    <citation type="submission" date="2018-06" db="EMBL/GenBank/DDBJ databases">
        <title>Streptomyces reniochalinae sp. nov. and Streptomyces diacarnus sp. nov. from marine sponges.</title>
        <authorList>
            <person name="Li L."/>
        </authorList>
    </citation>
    <scope>NUCLEOTIDE SEQUENCE [LARGE SCALE GENOMIC DNA]</scope>
    <source>
        <strain evidence="1 2">LHW51701</strain>
    </source>
</reference>
<accession>A0A367EAV8</accession>
<evidence type="ECO:0000313" key="1">
    <source>
        <dbReference type="EMBL" id="RCG15206.1"/>
    </source>
</evidence>
<keyword evidence="2" id="KW-1185">Reference proteome</keyword>
<dbReference type="Proteomes" id="UP000252914">
    <property type="component" value="Unassembled WGS sequence"/>
</dbReference>
<proteinExistence type="predicted"/>
<dbReference type="AlphaFoldDB" id="A0A367EAV8"/>
<gene>
    <name evidence="1" type="ORF">DTL70_30885</name>
</gene>
<name>A0A367EAV8_9ACTN</name>
<sequence length="146" mass="15972">MSTDPPIHPRETLATPAGEPVEIDTGMIPVIRELWRLGITTTACCQDVGEATAGVREQRGSPLGYGGDGFIAYHRGWALLKLPTPDALRLVALLADKPRFADRVRCPWRPGSWRMNVPLLPTGLDDEALLHFPGEQLPELVEELAA</sequence>